<evidence type="ECO:0000313" key="2">
    <source>
        <dbReference type="EMBL" id="MFB9474653.1"/>
    </source>
</evidence>
<keyword evidence="3" id="KW-1185">Reference proteome</keyword>
<dbReference type="Proteomes" id="UP001589568">
    <property type="component" value="Unassembled WGS sequence"/>
</dbReference>
<feature type="region of interest" description="Disordered" evidence="1">
    <location>
        <begin position="1"/>
        <end position="36"/>
    </location>
</feature>
<reference evidence="2 3" key="1">
    <citation type="submission" date="2024-09" db="EMBL/GenBank/DDBJ databases">
        <authorList>
            <person name="Sun Q."/>
            <person name="Mori K."/>
        </authorList>
    </citation>
    <scope>NUCLEOTIDE SEQUENCE [LARGE SCALE GENOMIC DNA]</scope>
    <source>
        <strain evidence="2 3">JCM 3324</strain>
    </source>
</reference>
<accession>A0ABV5NWH5</accession>
<gene>
    <name evidence="2" type="ORF">ACFFR3_34590</name>
</gene>
<organism evidence="2 3">
    <name type="scientific">Nonomuraea salmonea</name>
    <dbReference type="NCBI Taxonomy" id="46181"/>
    <lineage>
        <taxon>Bacteria</taxon>
        <taxon>Bacillati</taxon>
        <taxon>Actinomycetota</taxon>
        <taxon>Actinomycetes</taxon>
        <taxon>Streptosporangiales</taxon>
        <taxon>Streptosporangiaceae</taxon>
        <taxon>Nonomuraea</taxon>
    </lineage>
</organism>
<evidence type="ECO:0000256" key="1">
    <source>
        <dbReference type="SAM" id="MobiDB-lite"/>
    </source>
</evidence>
<proteinExistence type="predicted"/>
<feature type="compositionally biased region" description="Polar residues" evidence="1">
    <location>
        <begin position="1"/>
        <end position="12"/>
    </location>
</feature>
<name>A0ABV5NWH5_9ACTN</name>
<dbReference type="EMBL" id="JBHMCF010000039">
    <property type="protein sequence ID" value="MFB9474653.1"/>
    <property type="molecule type" value="Genomic_DNA"/>
</dbReference>
<dbReference type="RefSeq" id="WP_379484497.1">
    <property type="nucleotide sequence ID" value="NZ_JBHMCF010000039.1"/>
</dbReference>
<sequence length="90" mass="9695">MRSVPSTTNPAFSATRRDGETVAWDTHPGDGSVSEDDSVEEILRAYLYQGAAVAYCYAGAGLLPSDARSLTEEAGTWVTLPDGEQLRRET</sequence>
<protein>
    <submittedName>
        <fullName evidence="2">Uncharacterized protein</fullName>
    </submittedName>
</protein>
<evidence type="ECO:0000313" key="3">
    <source>
        <dbReference type="Proteomes" id="UP001589568"/>
    </source>
</evidence>
<comment type="caution">
    <text evidence="2">The sequence shown here is derived from an EMBL/GenBank/DDBJ whole genome shotgun (WGS) entry which is preliminary data.</text>
</comment>